<accession>A0A0D3ABE8</accession>
<dbReference type="EnsemblPlants" id="Bo1g103600.1">
    <property type="protein sequence ID" value="Bo1g103600.1"/>
    <property type="gene ID" value="Bo1g103600"/>
</dbReference>
<reference evidence="2" key="2">
    <citation type="submission" date="2015-03" db="UniProtKB">
        <authorList>
            <consortium name="EnsemblPlants"/>
        </authorList>
    </citation>
    <scope>IDENTIFICATION</scope>
</reference>
<evidence type="ECO:0000256" key="1">
    <source>
        <dbReference type="SAM" id="MobiDB-lite"/>
    </source>
</evidence>
<evidence type="ECO:0000313" key="2">
    <source>
        <dbReference type="EnsemblPlants" id="Bo1g103600.1"/>
    </source>
</evidence>
<sequence>MEFWLEPRPDDRTDHTRAPLSRPSRHSKNNSRTRISLGREEPKDGHAFSPGGPSGSPACVLLPTAVHPSGLDEHGQ</sequence>
<protein>
    <submittedName>
        <fullName evidence="2">Uncharacterized protein</fullName>
    </submittedName>
</protein>
<keyword evidence="3" id="KW-1185">Reference proteome</keyword>
<name>A0A0D3ABE8_BRAOL</name>
<proteinExistence type="predicted"/>
<dbReference type="AlphaFoldDB" id="A0A0D3ABE8"/>
<dbReference type="HOGENOM" id="CLU_2657873_0_0_1"/>
<dbReference type="Proteomes" id="UP000032141">
    <property type="component" value="Chromosome C1"/>
</dbReference>
<evidence type="ECO:0000313" key="3">
    <source>
        <dbReference type="Proteomes" id="UP000032141"/>
    </source>
</evidence>
<dbReference type="Gramene" id="Bo1g103600.1">
    <property type="protein sequence ID" value="Bo1g103600.1"/>
    <property type="gene ID" value="Bo1g103600"/>
</dbReference>
<organism evidence="2 3">
    <name type="scientific">Brassica oleracea var. oleracea</name>
    <dbReference type="NCBI Taxonomy" id="109376"/>
    <lineage>
        <taxon>Eukaryota</taxon>
        <taxon>Viridiplantae</taxon>
        <taxon>Streptophyta</taxon>
        <taxon>Embryophyta</taxon>
        <taxon>Tracheophyta</taxon>
        <taxon>Spermatophyta</taxon>
        <taxon>Magnoliopsida</taxon>
        <taxon>eudicotyledons</taxon>
        <taxon>Gunneridae</taxon>
        <taxon>Pentapetalae</taxon>
        <taxon>rosids</taxon>
        <taxon>malvids</taxon>
        <taxon>Brassicales</taxon>
        <taxon>Brassicaceae</taxon>
        <taxon>Brassiceae</taxon>
        <taxon>Brassica</taxon>
    </lineage>
</organism>
<feature type="compositionally biased region" description="Basic and acidic residues" evidence="1">
    <location>
        <begin position="37"/>
        <end position="46"/>
    </location>
</feature>
<reference evidence="2 3" key="1">
    <citation type="journal article" date="2014" name="Genome Biol.">
        <title>Transcriptome and methylome profiling reveals relics of genome dominance in the mesopolyploid Brassica oleracea.</title>
        <authorList>
            <person name="Parkin I.A."/>
            <person name="Koh C."/>
            <person name="Tang H."/>
            <person name="Robinson S.J."/>
            <person name="Kagale S."/>
            <person name="Clarke W.E."/>
            <person name="Town C.D."/>
            <person name="Nixon J."/>
            <person name="Krishnakumar V."/>
            <person name="Bidwell S.L."/>
            <person name="Denoeud F."/>
            <person name="Belcram H."/>
            <person name="Links M.G."/>
            <person name="Just J."/>
            <person name="Clarke C."/>
            <person name="Bender T."/>
            <person name="Huebert T."/>
            <person name="Mason A.S."/>
            <person name="Pires J.C."/>
            <person name="Barker G."/>
            <person name="Moore J."/>
            <person name="Walley P.G."/>
            <person name="Manoli S."/>
            <person name="Batley J."/>
            <person name="Edwards D."/>
            <person name="Nelson M.N."/>
            <person name="Wang X."/>
            <person name="Paterson A.H."/>
            <person name="King G."/>
            <person name="Bancroft I."/>
            <person name="Chalhoub B."/>
            <person name="Sharpe A.G."/>
        </authorList>
    </citation>
    <scope>NUCLEOTIDE SEQUENCE</scope>
    <source>
        <strain evidence="2 3">cv. TO1000</strain>
    </source>
</reference>
<feature type="region of interest" description="Disordered" evidence="1">
    <location>
        <begin position="1"/>
        <end position="76"/>
    </location>
</feature>
<feature type="compositionally biased region" description="Basic and acidic residues" evidence="1">
    <location>
        <begin position="1"/>
        <end position="17"/>
    </location>
</feature>